<gene>
    <name evidence="1" type="ORF">A8C32_01800</name>
</gene>
<dbReference type="EMBL" id="MDJD01000034">
    <property type="protein sequence ID" value="OEK08222.1"/>
    <property type="molecule type" value="Genomic_DNA"/>
</dbReference>
<dbReference type="OrthoDB" id="517603at2"/>
<dbReference type="STRING" id="1849968.A8C32_01800"/>
<proteinExistence type="predicted"/>
<evidence type="ECO:0000313" key="2">
    <source>
        <dbReference type="Proteomes" id="UP000095713"/>
    </source>
</evidence>
<evidence type="ECO:0000313" key="1">
    <source>
        <dbReference type="EMBL" id="OEK08222.1"/>
    </source>
</evidence>
<dbReference type="AlphaFoldDB" id="A0A1E5TA18"/>
<reference evidence="1 2" key="1">
    <citation type="submission" date="2016-05" db="EMBL/GenBank/DDBJ databases">
        <title>Draft Genome Sequence of Algibacter sp. Strain SK-16 Isolated from the Surface Water of Aburatsubo Inlet.</title>
        <authorList>
            <person name="Wong S.-K."/>
            <person name="Yoshizawa S."/>
            <person name="Nakajima Y."/>
            <person name="Ogura Y."/>
            <person name="Tetsuya H."/>
            <person name="Hamasaki K."/>
        </authorList>
    </citation>
    <scope>NUCLEOTIDE SEQUENCE [LARGE SCALE GENOMIC DNA]</scope>
    <source>
        <strain evidence="1 2">SK-16</strain>
    </source>
</reference>
<comment type="caution">
    <text evidence="1">The sequence shown here is derived from an EMBL/GenBank/DDBJ whole genome shotgun (WGS) entry which is preliminary data.</text>
</comment>
<organism evidence="1 2">
    <name type="scientific">Flavivirga aquatica</name>
    <dbReference type="NCBI Taxonomy" id="1849968"/>
    <lineage>
        <taxon>Bacteria</taxon>
        <taxon>Pseudomonadati</taxon>
        <taxon>Bacteroidota</taxon>
        <taxon>Flavobacteriia</taxon>
        <taxon>Flavobacteriales</taxon>
        <taxon>Flavobacteriaceae</taxon>
        <taxon>Flavivirga</taxon>
    </lineage>
</organism>
<name>A0A1E5TA18_9FLAO</name>
<keyword evidence="2" id="KW-1185">Reference proteome</keyword>
<dbReference type="Proteomes" id="UP000095713">
    <property type="component" value="Unassembled WGS sequence"/>
</dbReference>
<sequence>MALAYLKYKGQEDSHYVFHADTGTAKFFRYVLGEKSIKLRVGNSDTIRVVSGNKKASSLFKVNETLHSLRSSFPLKIPEHEVTEGIKYIQLYSFNDANNKAPTVSKILRLMPVRTHNSEFAGITLSLETQEKPIAKNYNTMQNIQLKNKALNYHEPPLSKVMFWNALVGALPSLLQQAAPILGSLLGNLNKGGNNNNNNNSQQSNDITNKVLEVLQTLTKLSNQNTEQSTTQSFKQLSRSYNILPETLLGLQPILEKTLTPEAVEAIGDSPQKLFLAIKDAVLVTESTTRKLGKVPVSKSSSKYSNSKSNFSKAKVAPALLAALPALMPVIEKALNPELIEAVGNQPVKLFKAIGDAVLKMDEQEIKHLEAINPGVDSANDISTLLQGMSVSHALYQEDLIKYNLIKDLNLNVLGTKTVFFKNKNRVLYAKNTRILLPFSITTDHGERLSKIIPRSVIQILIKDAETMKLVFRKTIKLVDIDLSKDIDEAFITEKESESIPCNTEFKLEISYIWKSKSGKNIGVLKNQYIHFIKNVVYDRIGERIGDTIPFNNINIHRKFWHKIWDGGYSNSLRWEVVFDVQYIMALNTKEAGIAKMETKTMQVSDNINEVTEYPKRRQIHARLKSGFELSFEAINQVLQILNQEPLDAELLYVLKRSDAKKSFSLSARYRAEMKGRAGDTSTLWTYPEFALRKLHVSKVESIDSYGQVISIMPQEHVIAMPEIIHFIGTKSEH</sequence>
<accession>A0A1E5TA18</accession>
<dbReference type="RefSeq" id="WP_069829732.1">
    <property type="nucleotide sequence ID" value="NZ_MDJD01000034.1"/>
</dbReference>
<protein>
    <submittedName>
        <fullName evidence="1">Uncharacterized protein</fullName>
    </submittedName>
</protein>